<reference evidence="1 2" key="1">
    <citation type="submission" date="2023-02" db="EMBL/GenBank/DDBJ databases">
        <title>LHISI_Scaffold_Assembly.</title>
        <authorList>
            <person name="Stuart O.P."/>
            <person name="Cleave R."/>
            <person name="Magrath M.J.L."/>
            <person name="Mikheyev A.S."/>
        </authorList>
    </citation>
    <scope>NUCLEOTIDE SEQUENCE [LARGE SCALE GENOMIC DNA]</scope>
    <source>
        <strain evidence="1">Daus_M_001</strain>
        <tissue evidence="1">Leg muscle</tissue>
    </source>
</reference>
<sequence>MFFFGDHQRCATYFCTGTKEGETNIIPLIIECVCPQNEIFGRCSEQAQSQFTLQRQVPNASTIPNAARIKYDVPRLWLPIILETYTRNSSKKYVGKVQAYLQKYWRLRENAKIKRDNVSAKSALKPKKVFLGEKTGIPTTELKAQQLDLPTDEFAVLLEELLQNFKKDNEALHGIETRDLQ</sequence>
<dbReference type="Proteomes" id="UP001159363">
    <property type="component" value="Chromosome 14"/>
</dbReference>
<comment type="caution">
    <text evidence="1">The sequence shown here is derived from an EMBL/GenBank/DDBJ whole genome shotgun (WGS) entry which is preliminary data.</text>
</comment>
<accession>A0ABQ9G507</accession>
<dbReference type="EMBL" id="JARBHB010000015">
    <property type="protein sequence ID" value="KAJ8867548.1"/>
    <property type="molecule type" value="Genomic_DNA"/>
</dbReference>
<keyword evidence="2" id="KW-1185">Reference proteome</keyword>
<name>A0ABQ9G507_9NEOP</name>
<evidence type="ECO:0000313" key="2">
    <source>
        <dbReference type="Proteomes" id="UP001159363"/>
    </source>
</evidence>
<proteinExistence type="predicted"/>
<gene>
    <name evidence="1" type="ORF">PR048_031350</name>
</gene>
<organism evidence="1 2">
    <name type="scientific">Dryococelus australis</name>
    <dbReference type="NCBI Taxonomy" id="614101"/>
    <lineage>
        <taxon>Eukaryota</taxon>
        <taxon>Metazoa</taxon>
        <taxon>Ecdysozoa</taxon>
        <taxon>Arthropoda</taxon>
        <taxon>Hexapoda</taxon>
        <taxon>Insecta</taxon>
        <taxon>Pterygota</taxon>
        <taxon>Neoptera</taxon>
        <taxon>Polyneoptera</taxon>
        <taxon>Phasmatodea</taxon>
        <taxon>Verophasmatodea</taxon>
        <taxon>Anareolatae</taxon>
        <taxon>Phasmatidae</taxon>
        <taxon>Eurycanthinae</taxon>
        <taxon>Dryococelus</taxon>
    </lineage>
</organism>
<evidence type="ECO:0000313" key="1">
    <source>
        <dbReference type="EMBL" id="KAJ8867548.1"/>
    </source>
</evidence>
<protein>
    <submittedName>
        <fullName evidence="1">Uncharacterized protein</fullName>
    </submittedName>
</protein>